<name>A0A504UHL8_9HYPH</name>
<feature type="chain" id="PRO_5021427248" evidence="1">
    <location>
        <begin position="22"/>
        <end position="115"/>
    </location>
</feature>
<evidence type="ECO:0000313" key="2">
    <source>
        <dbReference type="EMBL" id="TPP10245.1"/>
    </source>
</evidence>
<dbReference type="EMBL" id="VFYP01000001">
    <property type="protein sequence ID" value="TPP10245.1"/>
    <property type="molecule type" value="Genomic_DNA"/>
</dbReference>
<gene>
    <name evidence="2" type="ORF">FJQ55_05085</name>
</gene>
<keyword evidence="1" id="KW-0732">Signal</keyword>
<evidence type="ECO:0000256" key="1">
    <source>
        <dbReference type="SAM" id="SignalP"/>
    </source>
</evidence>
<dbReference type="Proteomes" id="UP000316429">
    <property type="component" value="Unassembled WGS sequence"/>
</dbReference>
<feature type="signal peptide" evidence="1">
    <location>
        <begin position="1"/>
        <end position="21"/>
    </location>
</feature>
<dbReference type="OrthoDB" id="8375351at2"/>
<protein>
    <submittedName>
        <fullName evidence="2">Uncharacterized protein</fullName>
    </submittedName>
</protein>
<comment type="caution">
    <text evidence="2">The sequence shown here is derived from an EMBL/GenBank/DDBJ whole genome shotgun (WGS) entry which is preliminary data.</text>
</comment>
<dbReference type="RefSeq" id="WP_140826597.1">
    <property type="nucleotide sequence ID" value="NZ_VFYP01000001.1"/>
</dbReference>
<sequence>MPKLPLYALLLAAALSAPVHAEEDKLPDHASPSACVVIIGLALQNGVIDAADEEDYKAAAETFREKSEELNGGKDAANQMIGSSVAFFDGLSASDLEEGAEMCLDAEDESFDADE</sequence>
<evidence type="ECO:0000313" key="3">
    <source>
        <dbReference type="Proteomes" id="UP000316429"/>
    </source>
</evidence>
<dbReference type="AlphaFoldDB" id="A0A504UHL8"/>
<reference evidence="2 3" key="1">
    <citation type="submission" date="2019-06" db="EMBL/GenBank/DDBJ databases">
        <title>Rhizobium sp. CL12 isolated from roots of soybean.</title>
        <authorList>
            <person name="Wang C."/>
        </authorList>
    </citation>
    <scope>NUCLEOTIDE SEQUENCE [LARGE SCALE GENOMIC DNA]</scope>
    <source>
        <strain evidence="2 3">CL12</strain>
    </source>
</reference>
<proteinExistence type="predicted"/>
<keyword evidence="3" id="KW-1185">Reference proteome</keyword>
<accession>A0A504UHL8</accession>
<organism evidence="2 3">
    <name type="scientific">Rhizobium glycinendophyticum</name>
    <dbReference type="NCBI Taxonomy" id="2589807"/>
    <lineage>
        <taxon>Bacteria</taxon>
        <taxon>Pseudomonadati</taxon>
        <taxon>Pseudomonadota</taxon>
        <taxon>Alphaproteobacteria</taxon>
        <taxon>Hyphomicrobiales</taxon>
        <taxon>Rhizobiaceae</taxon>
        <taxon>Rhizobium/Agrobacterium group</taxon>
        <taxon>Rhizobium</taxon>
    </lineage>
</organism>